<dbReference type="EMBL" id="FOLQ01000010">
    <property type="protein sequence ID" value="SFE13450.1"/>
    <property type="molecule type" value="Genomic_DNA"/>
</dbReference>
<dbReference type="Proteomes" id="UP000198598">
    <property type="component" value="Unassembled WGS sequence"/>
</dbReference>
<dbReference type="STRING" id="662367.SAMN05216167_110197"/>
<evidence type="ECO:0000256" key="1">
    <source>
        <dbReference type="SAM" id="Phobius"/>
    </source>
</evidence>
<proteinExistence type="predicted"/>
<keyword evidence="1" id="KW-0472">Membrane</keyword>
<dbReference type="AlphaFoldDB" id="A0A1I1Y6H8"/>
<evidence type="ECO:0000313" key="2">
    <source>
        <dbReference type="EMBL" id="SFE13450.1"/>
    </source>
</evidence>
<organism evidence="2 3">
    <name type="scientific">Spirosoma endophyticum</name>
    <dbReference type="NCBI Taxonomy" id="662367"/>
    <lineage>
        <taxon>Bacteria</taxon>
        <taxon>Pseudomonadati</taxon>
        <taxon>Bacteroidota</taxon>
        <taxon>Cytophagia</taxon>
        <taxon>Cytophagales</taxon>
        <taxon>Cytophagaceae</taxon>
        <taxon>Spirosoma</taxon>
    </lineage>
</organism>
<protein>
    <submittedName>
        <fullName evidence="2">Uncharacterized protein</fullName>
    </submittedName>
</protein>
<evidence type="ECO:0000313" key="3">
    <source>
        <dbReference type="Proteomes" id="UP000198598"/>
    </source>
</evidence>
<reference evidence="2 3" key="1">
    <citation type="submission" date="2016-10" db="EMBL/GenBank/DDBJ databases">
        <authorList>
            <person name="de Groot N.N."/>
        </authorList>
    </citation>
    <scope>NUCLEOTIDE SEQUENCE [LARGE SCALE GENOMIC DNA]</scope>
    <source>
        <strain evidence="2 3">DSM 26130</strain>
    </source>
</reference>
<accession>A0A1I1Y6H8</accession>
<keyword evidence="1" id="KW-0812">Transmembrane</keyword>
<feature type="transmembrane region" description="Helical" evidence="1">
    <location>
        <begin position="15"/>
        <end position="34"/>
    </location>
</feature>
<sequence>MNTLDSNRQLFQMGFLTNAQLILSSATVNLFIVLSEARMAHWFQTRSAYIQPQKWVMAGILTSLTVRMAVDKGN</sequence>
<gene>
    <name evidence="2" type="ORF">SAMN05216167_110197</name>
</gene>
<dbReference type="RefSeq" id="WP_177236657.1">
    <property type="nucleotide sequence ID" value="NZ_FOLQ01000010.1"/>
</dbReference>
<name>A0A1I1Y6H8_9BACT</name>
<keyword evidence="3" id="KW-1185">Reference proteome</keyword>
<keyword evidence="1" id="KW-1133">Transmembrane helix</keyword>